<sequence length="119" mass="13685">MKGGHMPAPDKALLIELLEFPRKRILQSMEVTHCPHAVFFNDRDEQCLTCHQGMECIWMNQNDELVAVEQKSVAELKQQLLIAVDFIDSSLSPHHLSRRQCQCDNCVWLRKVQEALASL</sequence>
<proteinExistence type="predicted"/>
<accession>A0ABP2YZF8</accession>
<comment type="caution">
    <text evidence="1">The sequence shown here is derived from an EMBL/GenBank/DDBJ whole genome shotgun (WGS) entry which is preliminary data.</text>
</comment>
<name>A0ABP2YZF8_9GAMM</name>
<dbReference type="EMBL" id="AXZL01000076">
    <property type="protein sequence ID" value="ESE39743.1"/>
    <property type="molecule type" value="Genomic_DNA"/>
</dbReference>
<protein>
    <submittedName>
        <fullName evidence="1">Zn-binding protein</fullName>
    </submittedName>
</protein>
<evidence type="ECO:0000313" key="2">
    <source>
        <dbReference type="Proteomes" id="UP000017548"/>
    </source>
</evidence>
<organism evidence="1 2">
    <name type="scientific">Shewanella decolorationis S12</name>
    <dbReference type="NCBI Taxonomy" id="1353536"/>
    <lineage>
        <taxon>Bacteria</taxon>
        <taxon>Pseudomonadati</taxon>
        <taxon>Pseudomonadota</taxon>
        <taxon>Gammaproteobacteria</taxon>
        <taxon>Alteromonadales</taxon>
        <taxon>Shewanellaceae</taxon>
        <taxon>Shewanella</taxon>
    </lineage>
</organism>
<gene>
    <name evidence="1" type="ORF">SHD_3952</name>
</gene>
<evidence type="ECO:0000313" key="1">
    <source>
        <dbReference type="EMBL" id="ESE39743.1"/>
    </source>
</evidence>
<reference evidence="1 2" key="1">
    <citation type="journal article" date="2013" name="Genome Announc.">
        <title>Draft Genome Sequence of Shewanella decolorationis S12, a Dye-Degrading Bacterium Isolated from a Wastewater Treatment Plant.</title>
        <authorList>
            <person name="Xu M."/>
            <person name="Fang Y."/>
            <person name="Liu J."/>
            <person name="Chen X."/>
            <person name="Sun G."/>
            <person name="Guo J."/>
            <person name="Hua Z."/>
            <person name="Tu Q."/>
            <person name="Wu L."/>
            <person name="Zhou J."/>
            <person name="Liu X."/>
        </authorList>
    </citation>
    <scope>NUCLEOTIDE SEQUENCE [LARGE SCALE GENOMIC DNA]</scope>
    <source>
        <strain evidence="1 2">S12</strain>
    </source>
</reference>
<dbReference type="Proteomes" id="UP000017548">
    <property type="component" value="Unassembled WGS sequence"/>
</dbReference>
<keyword evidence="2" id="KW-1185">Reference proteome</keyword>